<proteinExistence type="predicted"/>
<dbReference type="Gene3D" id="3.40.50.1110">
    <property type="entry name" value="SGNH hydrolase"/>
    <property type="match status" value="1"/>
</dbReference>
<dbReference type="STRING" id="370979.SAMN05443663_10645"/>
<sequence>MNSQMKKSFLIFNFSISILLASCNNFKTENITYNGISHPKPPKAIGPPRILFIGNSHIEYFVSTPTLFQELCNANNKNINVQQLTTLGVSLDKVYYTNKTEANHFFSSIDKDGNYYDYVVLQESTPIALSDIQKYRSNLKLIVEKIQINSPNAAIYVYQNMSPLPYTNSHYNEYYKELQKNATLAAAFIKNAGVLKVGDAVKDAYDGKSSYNYLKNNKDNLRYGNDILYFINDGAFLQTVLLYSTIFNEKPIIPKKLILSTGTGDNDTMRKQEVNKAVSNPKALEEIAFNNR</sequence>
<evidence type="ECO:0000313" key="1">
    <source>
        <dbReference type="EMBL" id="SHH18653.1"/>
    </source>
</evidence>
<dbReference type="GO" id="GO:0016788">
    <property type="term" value="F:hydrolase activity, acting on ester bonds"/>
    <property type="evidence" value="ECO:0007669"/>
    <property type="project" value="UniProtKB-ARBA"/>
</dbReference>
<dbReference type="Proteomes" id="UP000184071">
    <property type="component" value="Unassembled WGS sequence"/>
</dbReference>
<dbReference type="AlphaFoldDB" id="A0A1M5QYN9"/>
<organism evidence="1 2">
    <name type="scientific">Flavobacterium defluvii</name>
    <dbReference type="NCBI Taxonomy" id="370979"/>
    <lineage>
        <taxon>Bacteria</taxon>
        <taxon>Pseudomonadati</taxon>
        <taxon>Bacteroidota</taxon>
        <taxon>Flavobacteriia</taxon>
        <taxon>Flavobacteriales</taxon>
        <taxon>Flavobacteriaceae</taxon>
        <taxon>Flavobacterium</taxon>
    </lineage>
</organism>
<name>A0A1M5QYN9_9FLAO</name>
<dbReference type="SUPFAM" id="SSF52266">
    <property type="entry name" value="SGNH hydrolase"/>
    <property type="match status" value="1"/>
</dbReference>
<protein>
    <submittedName>
        <fullName evidence="1">Uncharacterized protein</fullName>
    </submittedName>
</protein>
<reference evidence="2" key="1">
    <citation type="submission" date="2016-11" db="EMBL/GenBank/DDBJ databases">
        <authorList>
            <person name="Varghese N."/>
            <person name="Submissions S."/>
        </authorList>
    </citation>
    <scope>NUCLEOTIDE SEQUENCE [LARGE SCALE GENOMIC DNA]</scope>
    <source>
        <strain evidence="2">DSM 17963</strain>
    </source>
</reference>
<dbReference type="InterPro" id="IPR036514">
    <property type="entry name" value="SGNH_hydro_sf"/>
</dbReference>
<gene>
    <name evidence="1" type="ORF">SAMN05443663_10645</name>
</gene>
<keyword evidence="2" id="KW-1185">Reference proteome</keyword>
<dbReference type="PROSITE" id="PS51257">
    <property type="entry name" value="PROKAR_LIPOPROTEIN"/>
    <property type="match status" value="1"/>
</dbReference>
<accession>A0A1M5QYN9</accession>
<dbReference type="EMBL" id="FQWC01000006">
    <property type="protein sequence ID" value="SHH18653.1"/>
    <property type="molecule type" value="Genomic_DNA"/>
</dbReference>
<evidence type="ECO:0000313" key="2">
    <source>
        <dbReference type="Proteomes" id="UP000184071"/>
    </source>
</evidence>